<evidence type="ECO:0000313" key="19">
    <source>
        <dbReference type="EMBL" id="QDS75448.1"/>
    </source>
</evidence>
<dbReference type="GO" id="GO:0006660">
    <property type="term" value="P:phosphatidylserine catabolic process"/>
    <property type="evidence" value="ECO:0007669"/>
    <property type="project" value="TreeGrafter"/>
</dbReference>
<keyword evidence="9" id="KW-0378">Hydrolase</keyword>
<keyword evidence="18" id="KW-0732">Signal</keyword>
<dbReference type="GO" id="GO:0005775">
    <property type="term" value="C:vacuolar lumen"/>
    <property type="evidence" value="ECO:0007669"/>
    <property type="project" value="TreeGrafter"/>
</dbReference>
<dbReference type="GO" id="GO:0046461">
    <property type="term" value="P:neutral lipid catabolic process"/>
    <property type="evidence" value="ECO:0007669"/>
    <property type="project" value="TreeGrafter"/>
</dbReference>
<keyword evidence="20" id="KW-1185">Reference proteome</keyword>
<evidence type="ECO:0000256" key="5">
    <source>
        <dbReference type="ARBA" id="ARBA00011137"/>
    </source>
</evidence>
<sequence length="634" mass="68291">MRTNTITALLSLALAIVTAEHAPNQEPLHDHPLPPIFIPGGKDVLAGPAVTGREHVFTLRQIFHHGTHKYPGLHRRLDVPKDASVYSTSGDSSSLEPVPKLIAQSHTMSIQRLADRRYETIDAILDAKRESGQPVVLDASAWTVDNIPGPNVTDKETILSMARIAANAYVTGRDNSEWLEVGGGFNYTEDFGWENDGLRGHIFADTENSTIVIGVKGTSPAVFDGSDTTTNDKINDNLFFSCCCGQGGQLTWHQVCDCQTSAYKCNSTCVTEALKNKNRYYYAAQEIYRNVTALYPDADIWMVGHSLGGSTSSLVALTYGLPVVTFEAPGEAMPAARLGLPTPPGYRVGSHQERPQTGGYHFGHTADPIYMGSCNTFASVCTIAGYAMQSQCHTGYTCSYDTVGDLGWRSSSSTHRIVSVIKDVIEKYDEPAKCELRANCTDCYAWKYFESNHTGTTTSLSTSVPTTTATRTATCKTPGWWGCLDESTTNDPTSTMTITTTSTVVSTTFTTTTTTSTCLTPGWFGCKDEPITSTSAPSPTITVAPTTSTTAPSTTCESPGWWGCNDPIETSTDIHSSTQTITKVITTVTTSSSAVAAPTPTQVHCVKRGWFGQCKEWDGPDGVGDGDGELKLDL</sequence>
<keyword evidence="14" id="KW-0443">Lipid metabolism</keyword>
<evidence type="ECO:0000256" key="6">
    <source>
        <dbReference type="ARBA" id="ARBA00013279"/>
    </source>
</evidence>
<dbReference type="STRING" id="50376.A0A517LIH9"/>
<evidence type="ECO:0000256" key="17">
    <source>
        <dbReference type="ARBA" id="ARBA00029828"/>
    </source>
</evidence>
<evidence type="ECO:0000256" key="3">
    <source>
        <dbReference type="ARBA" id="ARBA00004343"/>
    </source>
</evidence>
<dbReference type="InterPro" id="IPR029058">
    <property type="entry name" value="AB_hydrolase_fold"/>
</dbReference>
<protein>
    <recommendedName>
        <fullName evidence="6">triacylglycerol lipase</fullName>
        <ecNumber evidence="6">3.1.1.3</ecNumber>
    </recommendedName>
    <alternativeName>
        <fullName evidence="17">Autophagy-related protein 15</fullName>
    </alternativeName>
</protein>
<dbReference type="Proteomes" id="UP000316270">
    <property type="component" value="Chromosome 13"/>
</dbReference>
<dbReference type="OrthoDB" id="58570at2759"/>
<dbReference type="GO" id="GO:0032585">
    <property type="term" value="C:multivesicular body membrane"/>
    <property type="evidence" value="ECO:0007669"/>
    <property type="project" value="UniProtKB-SubCell"/>
</dbReference>
<evidence type="ECO:0000256" key="9">
    <source>
        <dbReference type="ARBA" id="ARBA00022801"/>
    </source>
</evidence>
<evidence type="ECO:0000256" key="1">
    <source>
        <dbReference type="ARBA" id="ARBA00001024"/>
    </source>
</evidence>
<evidence type="ECO:0000256" key="16">
    <source>
        <dbReference type="ARBA" id="ARBA00023180"/>
    </source>
</evidence>
<dbReference type="EC" id="3.1.1.3" evidence="6"/>
<dbReference type="FunFam" id="3.40.50.1820:FF:000129">
    <property type="entry name" value="Autophagy related lipase Atg15, putative"/>
    <property type="match status" value="1"/>
</dbReference>
<dbReference type="GO" id="GO:0004806">
    <property type="term" value="F:triacylglycerol lipase activity"/>
    <property type="evidence" value="ECO:0007669"/>
    <property type="project" value="UniProtKB-EC"/>
</dbReference>
<keyword evidence="13" id="KW-0072">Autophagy</keyword>
<comment type="subcellular location">
    <subcellularLocation>
        <location evidence="3">Endosome</location>
        <location evidence="3">Multivesicular body membrane</location>
        <topology evidence="3">Single-pass type II membrane protein</topology>
    </subcellularLocation>
    <subcellularLocation>
        <location evidence="2">Prevacuolar compartment membrane</location>
        <topology evidence="2">Single-pass type II membrane protein</topology>
    </subcellularLocation>
</comment>
<dbReference type="GO" id="GO:0034496">
    <property type="term" value="P:multivesicular body membrane disassembly"/>
    <property type="evidence" value="ECO:0007669"/>
    <property type="project" value="TreeGrafter"/>
</dbReference>
<keyword evidence="8" id="KW-0967">Endosome</keyword>
<keyword evidence="16" id="KW-0325">Glycoprotein</keyword>
<evidence type="ECO:0000256" key="8">
    <source>
        <dbReference type="ARBA" id="ARBA00022753"/>
    </source>
</evidence>
<evidence type="ECO:0000256" key="12">
    <source>
        <dbReference type="ARBA" id="ARBA00022989"/>
    </source>
</evidence>
<evidence type="ECO:0000256" key="2">
    <source>
        <dbReference type="ARBA" id="ARBA00004270"/>
    </source>
</evidence>
<dbReference type="AlphaFoldDB" id="A0A517LIH9"/>
<feature type="signal peptide" evidence="18">
    <location>
        <begin position="1"/>
        <end position="19"/>
    </location>
</feature>
<dbReference type="SUPFAM" id="SSF53474">
    <property type="entry name" value="alpha/beta-Hydrolases"/>
    <property type="match status" value="1"/>
</dbReference>
<keyword evidence="12" id="KW-1133">Transmembrane helix</keyword>
<comment type="catalytic activity">
    <reaction evidence="1">
        <text>a triacylglycerol + H2O = a diacylglycerol + a fatty acid + H(+)</text>
        <dbReference type="Rhea" id="RHEA:12044"/>
        <dbReference type="ChEBI" id="CHEBI:15377"/>
        <dbReference type="ChEBI" id="CHEBI:15378"/>
        <dbReference type="ChEBI" id="CHEBI:17855"/>
        <dbReference type="ChEBI" id="CHEBI:18035"/>
        <dbReference type="ChEBI" id="CHEBI:28868"/>
        <dbReference type="EC" id="3.1.1.3"/>
    </reaction>
</comment>
<evidence type="ECO:0000256" key="13">
    <source>
        <dbReference type="ARBA" id="ARBA00023006"/>
    </source>
</evidence>
<evidence type="ECO:0000256" key="7">
    <source>
        <dbReference type="ARBA" id="ARBA00022692"/>
    </source>
</evidence>
<comment type="similarity">
    <text evidence="4">Belongs to the AB hydrolase superfamily. Lipase family.</text>
</comment>
<dbReference type="EMBL" id="CP042197">
    <property type="protein sequence ID" value="QDS75448.1"/>
    <property type="molecule type" value="Genomic_DNA"/>
</dbReference>
<dbReference type="GO" id="GO:0034727">
    <property type="term" value="P:piecemeal microautophagy of the nucleus"/>
    <property type="evidence" value="ECO:0007669"/>
    <property type="project" value="TreeGrafter"/>
</dbReference>
<evidence type="ECO:0000256" key="11">
    <source>
        <dbReference type="ARBA" id="ARBA00022968"/>
    </source>
</evidence>
<proteinExistence type="inferred from homology"/>
<evidence type="ECO:0000256" key="10">
    <source>
        <dbReference type="ARBA" id="ARBA00022963"/>
    </source>
</evidence>
<dbReference type="PANTHER" id="PTHR47175:SF2">
    <property type="entry name" value="LIPASE ATG15-RELATED"/>
    <property type="match status" value="1"/>
</dbReference>
<reference evidence="19 20" key="1">
    <citation type="submission" date="2019-07" db="EMBL/GenBank/DDBJ databases">
        <title>Finished genome of Venturia effusa.</title>
        <authorList>
            <person name="Young C.A."/>
            <person name="Cox M.P."/>
            <person name="Ganley A.R.D."/>
            <person name="David W.J."/>
        </authorList>
    </citation>
    <scope>NUCLEOTIDE SEQUENCE [LARGE SCALE GENOMIC DNA]</scope>
    <source>
        <strain evidence="20">albino</strain>
    </source>
</reference>
<dbReference type="Gene3D" id="3.40.50.1820">
    <property type="entry name" value="alpha/beta hydrolase"/>
    <property type="match status" value="1"/>
</dbReference>
<dbReference type="InterPro" id="IPR050805">
    <property type="entry name" value="ATG15_Lipase"/>
</dbReference>
<keyword evidence="10" id="KW-0442">Lipid degradation</keyword>
<name>A0A517LIH9_9PEZI</name>
<keyword evidence="7" id="KW-0812">Transmembrane</keyword>
<evidence type="ECO:0000256" key="14">
    <source>
        <dbReference type="ARBA" id="ARBA00023098"/>
    </source>
</evidence>
<evidence type="ECO:0000256" key="18">
    <source>
        <dbReference type="SAM" id="SignalP"/>
    </source>
</evidence>
<dbReference type="PANTHER" id="PTHR47175">
    <property type="entry name" value="LIPASE ATG15-RELATED"/>
    <property type="match status" value="1"/>
</dbReference>
<comment type="subunit">
    <text evidence="5">Binds to both phosphatidylinositol (PI) and phosphatidylinositol 3,5-bisphosphate (PIP2).</text>
</comment>
<dbReference type="Pfam" id="PF26363">
    <property type="entry name" value="Phospholipase-like"/>
    <property type="match status" value="1"/>
</dbReference>
<evidence type="ECO:0000256" key="15">
    <source>
        <dbReference type="ARBA" id="ARBA00023136"/>
    </source>
</evidence>
<keyword evidence="11" id="KW-0735">Signal-anchor</keyword>
<evidence type="ECO:0000256" key="4">
    <source>
        <dbReference type="ARBA" id="ARBA00010701"/>
    </source>
</evidence>
<feature type="chain" id="PRO_5022141179" description="triacylglycerol lipase" evidence="18">
    <location>
        <begin position="20"/>
        <end position="634"/>
    </location>
</feature>
<dbReference type="CDD" id="cd00519">
    <property type="entry name" value="Lipase_3"/>
    <property type="match status" value="1"/>
</dbReference>
<keyword evidence="15" id="KW-0472">Membrane</keyword>
<accession>A0A517LIH9</accession>
<dbReference type="GO" id="GO:0004620">
    <property type="term" value="F:phospholipase activity"/>
    <property type="evidence" value="ECO:0007669"/>
    <property type="project" value="TreeGrafter"/>
</dbReference>
<evidence type="ECO:0000313" key="20">
    <source>
        <dbReference type="Proteomes" id="UP000316270"/>
    </source>
</evidence>
<gene>
    <name evidence="19" type="ORF">FKW77_004046</name>
</gene>
<organism evidence="19 20">
    <name type="scientific">Venturia effusa</name>
    <dbReference type="NCBI Taxonomy" id="50376"/>
    <lineage>
        <taxon>Eukaryota</taxon>
        <taxon>Fungi</taxon>
        <taxon>Dikarya</taxon>
        <taxon>Ascomycota</taxon>
        <taxon>Pezizomycotina</taxon>
        <taxon>Dothideomycetes</taxon>
        <taxon>Pleosporomycetidae</taxon>
        <taxon>Venturiales</taxon>
        <taxon>Venturiaceae</taxon>
        <taxon>Venturia</taxon>
    </lineage>
</organism>